<gene>
    <name evidence="3" type="ORF">CYMTET_32963</name>
</gene>
<name>A0AAE0FEM3_9CHLO</name>
<dbReference type="InterPro" id="IPR018488">
    <property type="entry name" value="cNMP-bd_CS"/>
</dbReference>
<feature type="domain" description="Cyclic nucleotide-binding" evidence="2">
    <location>
        <begin position="65"/>
        <end position="198"/>
    </location>
</feature>
<feature type="domain" description="Cyclic nucleotide-binding" evidence="2">
    <location>
        <begin position="201"/>
        <end position="309"/>
    </location>
</feature>
<keyword evidence="4" id="KW-1185">Reference proteome</keyword>
<dbReference type="PANTHER" id="PTHR23011">
    <property type="entry name" value="CYCLIC NUCLEOTIDE-BINDING DOMAIN CONTAINING PROTEIN"/>
    <property type="match status" value="1"/>
</dbReference>
<dbReference type="InterPro" id="IPR000595">
    <property type="entry name" value="cNMP-bd_dom"/>
</dbReference>
<feature type="region of interest" description="Disordered" evidence="1">
    <location>
        <begin position="492"/>
        <end position="543"/>
    </location>
</feature>
<dbReference type="AlphaFoldDB" id="A0AAE0FEM3"/>
<accession>A0AAE0FEM3</accession>
<dbReference type="CDD" id="cd00038">
    <property type="entry name" value="CAP_ED"/>
    <property type="match status" value="2"/>
</dbReference>
<dbReference type="Proteomes" id="UP001190700">
    <property type="component" value="Unassembled WGS sequence"/>
</dbReference>
<dbReference type="PROSITE" id="PS00889">
    <property type="entry name" value="CNMP_BINDING_2"/>
    <property type="match status" value="1"/>
</dbReference>
<dbReference type="InterPro" id="IPR018490">
    <property type="entry name" value="cNMP-bd_dom_sf"/>
</dbReference>
<feature type="compositionally biased region" description="Polar residues" evidence="1">
    <location>
        <begin position="702"/>
        <end position="711"/>
    </location>
</feature>
<feature type="compositionally biased region" description="Polar residues" evidence="1">
    <location>
        <begin position="503"/>
        <end position="513"/>
    </location>
</feature>
<dbReference type="EMBL" id="LGRX02019937">
    <property type="protein sequence ID" value="KAK3257968.1"/>
    <property type="molecule type" value="Genomic_DNA"/>
</dbReference>
<dbReference type="PANTHER" id="PTHR23011:SF28">
    <property type="entry name" value="CYCLIC NUCLEOTIDE-BINDING DOMAIN CONTAINING PROTEIN"/>
    <property type="match status" value="1"/>
</dbReference>
<feature type="region of interest" description="Disordered" evidence="1">
    <location>
        <begin position="642"/>
        <end position="711"/>
    </location>
</feature>
<dbReference type="SMART" id="SM00100">
    <property type="entry name" value="cNMP"/>
    <property type="match status" value="2"/>
</dbReference>
<feature type="region of interest" description="Disordered" evidence="1">
    <location>
        <begin position="363"/>
        <end position="388"/>
    </location>
</feature>
<dbReference type="PROSITE" id="PS50042">
    <property type="entry name" value="CNMP_BINDING_3"/>
    <property type="match status" value="2"/>
</dbReference>
<proteinExistence type="predicted"/>
<dbReference type="Gene3D" id="2.60.120.10">
    <property type="entry name" value="Jelly Rolls"/>
    <property type="match status" value="2"/>
</dbReference>
<dbReference type="InterPro" id="IPR014710">
    <property type="entry name" value="RmlC-like_jellyroll"/>
</dbReference>
<dbReference type="Pfam" id="PF00027">
    <property type="entry name" value="cNMP_binding"/>
    <property type="match status" value="2"/>
</dbReference>
<evidence type="ECO:0000313" key="3">
    <source>
        <dbReference type="EMBL" id="KAK3257968.1"/>
    </source>
</evidence>
<comment type="caution">
    <text evidence="3">The sequence shown here is derived from an EMBL/GenBank/DDBJ whole genome shotgun (WGS) entry which is preliminary data.</text>
</comment>
<evidence type="ECO:0000259" key="2">
    <source>
        <dbReference type="PROSITE" id="PS50042"/>
    </source>
</evidence>
<evidence type="ECO:0000256" key="1">
    <source>
        <dbReference type="SAM" id="MobiDB-lite"/>
    </source>
</evidence>
<reference evidence="3 4" key="1">
    <citation type="journal article" date="2015" name="Genome Biol. Evol.">
        <title>Comparative Genomics of a Bacterivorous Green Alga Reveals Evolutionary Causalities and Consequences of Phago-Mixotrophic Mode of Nutrition.</title>
        <authorList>
            <person name="Burns J.A."/>
            <person name="Paasch A."/>
            <person name="Narechania A."/>
            <person name="Kim E."/>
        </authorList>
    </citation>
    <scope>NUCLEOTIDE SEQUENCE [LARGE SCALE GENOMIC DNA]</scope>
    <source>
        <strain evidence="3 4">PLY_AMNH</strain>
    </source>
</reference>
<evidence type="ECO:0000313" key="4">
    <source>
        <dbReference type="Proteomes" id="UP001190700"/>
    </source>
</evidence>
<sequence>MVNFWSNGHLLLYFHAWKHYVIHKRESDAKQNNVNRWIKVLMTEPSERSTLQVNTLLELVADIAFFKDLSADLTFHICRLMRWCTKVEGDVLFHKGAIGDLYYIVIYGMVLITSATPDENNEYPDFEEMCQDHKLLANLHSGDAFGELALMDPRGLRTASAVVAQRTGLVTLCKDDYQQLVLKFREEQARDKVDFLCRLPMFGDCSVQSLRNWSFGLFPQRFPAGETVVHEDEVCSSIYFIVTGLVNLYRGVRVGPVAGTAEVQQVMLFTLNPGELFAHFGTKGTKPALSNLSTARQPCTATVRLDTECLVGKKSTLLSTLDAPTLKRFLALTTQFPDDSVIQDALTDEVRWLKHKRGLISESVPGSAMRTPPFASSRPQKQSKADIQPIDRPGVVTLPFGSDEHFLSSQAFVRHDVDFIGNAAIMAGCWDSVENGSFLHTGLLDRLYQTWVTVSYSHKVRCMRFSSCCFLAMIVSTSTLLQAPLGRLPQVDKLHPRSPASPTPHSTLASTRELSSDLRGFGKGRAASTQPPPPPPALSSVEIGADCTSSPAALAMETLASMCVEVKTQISTQIQRAKIAAEQEGNTPRMSRPDPEAATPRHSRPEAPGLTPRSAKVRPPHSEGAASASPTLYIEGAASAPPTLHTWPIPPGGGAQGNAGENIGSSNGDALVDTATPRGSGGPASQSSSPRKAPMEMWERNSGVSTWRSKL</sequence>
<dbReference type="SUPFAM" id="SSF51206">
    <property type="entry name" value="cAMP-binding domain-like"/>
    <property type="match status" value="2"/>
</dbReference>
<organism evidence="3 4">
    <name type="scientific">Cymbomonas tetramitiformis</name>
    <dbReference type="NCBI Taxonomy" id="36881"/>
    <lineage>
        <taxon>Eukaryota</taxon>
        <taxon>Viridiplantae</taxon>
        <taxon>Chlorophyta</taxon>
        <taxon>Pyramimonadophyceae</taxon>
        <taxon>Pyramimonadales</taxon>
        <taxon>Pyramimonadaceae</taxon>
        <taxon>Cymbomonas</taxon>
    </lineage>
</organism>
<feature type="region of interest" description="Disordered" evidence="1">
    <location>
        <begin position="577"/>
        <end position="629"/>
    </location>
</feature>
<protein>
    <recommendedName>
        <fullName evidence="2">Cyclic nucleotide-binding domain-containing protein</fullName>
    </recommendedName>
</protein>